<dbReference type="EMBL" id="DXGE01000014">
    <property type="protein sequence ID" value="HIW85527.1"/>
    <property type="molecule type" value="Genomic_DNA"/>
</dbReference>
<sequence length="459" mass="49555">MKCAIILAGGKGTRMKSDMPKVMCKVLFEPMLYYVIKAVKEAGCTDVCVVTGYGHEIVEQYLPAGVEAAYQNPQLGTGHAVMCARDFAQRHIDDDVLILNGDGPLMDAATINAAFDYHRENENAITLVSAIVEDTNGIGHVKRDENGKLLCIVEHKDADEEEKKINESNAGTYWFKGGDLLYALDHITNNNAQNEYYLTDSLAILLGQGKNAGAYVCENTEAVLGANDRKQLNILNNIMRRNINDGHMINGVDIPCTDGVMIGDRVKIGRGTTILPNTILCGDTEIGENCTIGPNSYIENSKIGNGVELNNAQVTDSEIKDGADCGPFVRVRANSVVGENVHIGNFVEIKNSTLGEGTKCAHLTYVGDSDVGSNVNFGCGTVTVNYDGKNKHRCKIGNGAFIGCNTNLIAPVEIGDLAFTAAGSTITDNVPDKALSVARARQVNKEGWVEKKKPYKNME</sequence>
<feature type="binding site" evidence="20">
    <location>
        <position position="350"/>
    </location>
    <ligand>
        <name>UDP-N-acetyl-alpha-D-glucosamine</name>
        <dbReference type="ChEBI" id="CHEBI:57705"/>
    </ligand>
</feature>
<feature type="binding site" evidence="20">
    <location>
        <position position="169"/>
    </location>
    <ligand>
        <name>UDP-N-acetyl-alpha-D-glucosamine</name>
        <dbReference type="ChEBI" id="CHEBI:57705"/>
    </ligand>
</feature>
<dbReference type="InterPro" id="IPR001451">
    <property type="entry name" value="Hexapep"/>
</dbReference>
<feature type="binding site" evidence="20">
    <location>
        <position position="21"/>
    </location>
    <ligand>
        <name>UDP-N-acetyl-alpha-D-glucosamine</name>
        <dbReference type="ChEBI" id="CHEBI:57705"/>
    </ligand>
</feature>
<evidence type="ECO:0000256" key="3">
    <source>
        <dbReference type="ARBA" id="ARBA00005208"/>
    </source>
</evidence>
<dbReference type="AlphaFoldDB" id="A0A9D1UF52"/>
<evidence type="ECO:0000256" key="12">
    <source>
        <dbReference type="ARBA" id="ARBA00022960"/>
    </source>
</evidence>
<keyword evidence="14 20" id="KW-0511">Multifunctional enzyme</keyword>
<dbReference type="PROSITE" id="PS50835">
    <property type="entry name" value="IG_LIKE"/>
    <property type="match status" value="1"/>
</dbReference>
<feature type="region of interest" description="Linker" evidence="20">
    <location>
        <begin position="230"/>
        <end position="250"/>
    </location>
</feature>
<comment type="caution">
    <text evidence="20">Lacks conserved residue(s) required for the propagation of feature annotation.</text>
</comment>
<feature type="binding site" evidence="20">
    <location>
        <position position="422"/>
    </location>
    <ligand>
        <name>acetyl-CoA</name>
        <dbReference type="ChEBI" id="CHEBI:57288"/>
    </ligand>
</feature>
<comment type="pathway">
    <text evidence="2 20">Nucleotide-sugar biosynthesis; UDP-N-acetyl-alpha-D-glucosamine biosynthesis; N-acetyl-alpha-D-glucosamine 1-phosphate from alpha-D-glucosamine 6-phosphate (route II): step 2/2.</text>
</comment>
<accession>A0A9D1UF52</accession>
<evidence type="ECO:0000256" key="4">
    <source>
        <dbReference type="ARBA" id="ARBA00007707"/>
    </source>
</evidence>
<evidence type="ECO:0000256" key="7">
    <source>
        <dbReference type="ARBA" id="ARBA00022679"/>
    </source>
</evidence>
<keyword evidence="15 20" id="KW-0012">Acyltransferase</keyword>
<dbReference type="CDD" id="cd02540">
    <property type="entry name" value="GT2_GlmU_N_bac"/>
    <property type="match status" value="1"/>
</dbReference>
<comment type="pathway">
    <text evidence="3 20">Nucleotide-sugar biosynthesis; UDP-N-acetyl-alpha-D-glucosamine biosynthesis; UDP-N-acetyl-alpha-D-glucosamine from N-acetyl-alpha-D-glucosamine 1-phosphate: step 1/1.</text>
</comment>
<evidence type="ECO:0000313" key="23">
    <source>
        <dbReference type="Proteomes" id="UP000824205"/>
    </source>
</evidence>
<evidence type="ECO:0000256" key="5">
    <source>
        <dbReference type="ARBA" id="ARBA00007947"/>
    </source>
</evidence>
<evidence type="ECO:0000256" key="17">
    <source>
        <dbReference type="ARBA" id="ARBA00048247"/>
    </source>
</evidence>
<dbReference type="HAMAP" id="MF_01631">
    <property type="entry name" value="GlmU"/>
    <property type="match status" value="1"/>
</dbReference>
<comment type="catalytic activity">
    <reaction evidence="17 20">
        <text>alpha-D-glucosamine 1-phosphate + acetyl-CoA = N-acetyl-alpha-D-glucosamine 1-phosphate + CoA + H(+)</text>
        <dbReference type="Rhea" id="RHEA:13725"/>
        <dbReference type="ChEBI" id="CHEBI:15378"/>
        <dbReference type="ChEBI" id="CHEBI:57287"/>
        <dbReference type="ChEBI" id="CHEBI:57288"/>
        <dbReference type="ChEBI" id="CHEBI:57776"/>
        <dbReference type="ChEBI" id="CHEBI:58516"/>
        <dbReference type="EC" id="2.3.1.157"/>
    </reaction>
</comment>
<name>A0A9D1UF52_9FIRM</name>
<dbReference type="GO" id="GO:0009245">
    <property type="term" value="P:lipid A biosynthetic process"/>
    <property type="evidence" value="ECO:0007669"/>
    <property type="project" value="UniProtKB-UniRule"/>
</dbReference>
<dbReference type="GO" id="GO:0016020">
    <property type="term" value="C:membrane"/>
    <property type="evidence" value="ECO:0007669"/>
    <property type="project" value="GOC"/>
</dbReference>
<feature type="region of interest" description="Pyrophosphorylase" evidence="20">
    <location>
        <begin position="1"/>
        <end position="229"/>
    </location>
</feature>
<gene>
    <name evidence="20 22" type="primary">glmU</name>
    <name evidence="22" type="ORF">IAA48_03440</name>
</gene>
<feature type="binding site" evidence="20">
    <location>
        <position position="227"/>
    </location>
    <ligand>
        <name>UDP-N-acetyl-alpha-D-glucosamine</name>
        <dbReference type="ChEBI" id="CHEBI:57705"/>
    </ligand>
</feature>
<dbReference type="NCBIfam" id="TIGR01173">
    <property type="entry name" value="glmU"/>
    <property type="match status" value="1"/>
</dbReference>
<evidence type="ECO:0000256" key="8">
    <source>
        <dbReference type="ARBA" id="ARBA00022695"/>
    </source>
</evidence>
<evidence type="ECO:0000256" key="11">
    <source>
        <dbReference type="ARBA" id="ARBA00022842"/>
    </source>
</evidence>
<dbReference type="GO" id="GO:0005737">
    <property type="term" value="C:cytoplasm"/>
    <property type="evidence" value="ECO:0007669"/>
    <property type="project" value="UniProtKB-SubCell"/>
</dbReference>
<feature type="region of interest" description="N-acetyltransferase" evidence="20">
    <location>
        <begin position="251"/>
        <end position="459"/>
    </location>
</feature>
<dbReference type="GO" id="GO:0003977">
    <property type="term" value="F:UDP-N-acetylglucosamine diphosphorylase activity"/>
    <property type="evidence" value="ECO:0007669"/>
    <property type="project" value="UniProtKB-UniRule"/>
</dbReference>
<evidence type="ECO:0000256" key="10">
    <source>
        <dbReference type="ARBA" id="ARBA00022737"/>
    </source>
</evidence>
<evidence type="ECO:0000259" key="21">
    <source>
        <dbReference type="PROSITE" id="PS50835"/>
    </source>
</evidence>
<dbReference type="InterPro" id="IPR005835">
    <property type="entry name" value="NTP_transferase_dom"/>
</dbReference>
<keyword evidence="13 20" id="KW-0573">Peptidoglycan synthesis</keyword>
<evidence type="ECO:0000256" key="15">
    <source>
        <dbReference type="ARBA" id="ARBA00023315"/>
    </source>
</evidence>
<reference evidence="22" key="1">
    <citation type="journal article" date="2021" name="PeerJ">
        <title>Extensive microbial diversity within the chicken gut microbiome revealed by metagenomics and culture.</title>
        <authorList>
            <person name="Gilroy R."/>
            <person name="Ravi A."/>
            <person name="Getino M."/>
            <person name="Pursley I."/>
            <person name="Horton D.L."/>
            <person name="Alikhan N.F."/>
            <person name="Baker D."/>
            <person name="Gharbi K."/>
            <person name="Hall N."/>
            <person name="Watson M."/>
            <person name="Adriaenssens E.M."/>
            <person name="Foster-Nyarko E."/>
            <person name="Jarju S."/>
            <person name="Secka A."/>
            <person name="Antonio M."/>
            <person name="Oren A."/>
            <person name="Chaudhuri R.R."/>
            <person name="La Ragione R."/>
            <person name="Hildebrand F."/>
            <person name="Pallen M.J."/>
        </authorList>
    </citation>
    <scope>NUCLEOTIDE SEQUENCE</scope>
    <source>
        <strain evidence="22">421</strain>
    </source>
</reference>
<evidence type="ECO:0000256" key="18">
    <source>
        <dbReference type="ARBA" id="ARBA00048493"/>
    </source>
</evidence>
<keyword evidence="8 20" id="KW-0548">Nucleotidyltransferase</keyword>
<feature type="domain" description="Ig-like" evidence="21">
    <location>
        <begin position="149"/>
        <end position="233"/>
    </location>
</feature>
<evidence type="ECO:0000256" key="19">
    <source>
        <dbReference type="ARBA" id="ARBA00049628"/>
    </source>
</evidence>
<dbReference type="PANTHER" id="PTHR43584">
    <property type="entry name" value="NUCLEOTIDYL TRANSFERASE"/>
    <property type="match status" value="1"/>
</dbReference>
<dbReference type="SUPFAM" id="SSF53448">
    <property type="entry name" value="Nucleotide-diphospho-sugar transferases"/>
    <property type="match status" value="1"/>
</dbReference>
<dbReference type="GO" id="GO:0009252">
    <property type="term" value="P:peptidoglycan biosynthetic process"/>
    <property type="evidence" value="ECO:0007669"/>
    <property type="project" value="UniProtKB-UniRule"/>
</dbReference>
<feature type="binding site" evidence="20">
    <location>
        <position position="71"/>
    </location>
    <ligand>
        <name>UDP-N-acetyl-alpha-D-glucosamine</name>
        <dbReference type="ChEBI" id="CHEBI:57705"/>
    </ligand>
</feature>
<dbReference type="NCBIfam" id="NF010934">
    <property type="entry name" value="PRK14354.1"/>
    <property type="match status" value="1"/>
</dbReference>
<dbReference type="InterPro" id="IPR005882">
    <property type="entry name" value="Bifunctional_GlmU"/>
</dbReference>
<feature type="binding site" evidence="20">
    <location>
        <position position="332"/>
    </location>
    <ligand>
        <name>UDP-N-acetyl-alpha-D-glucosamine</name>
        <dbReference type="ChEBI" id="CHEBI:57705"/>
    </ligand>
</feature>
<comment type="caution">
    <text evidence="22">The sequence shown here is derived from an EMBL/GenBank/DDBJ whole genome shotgun (WGS) entry which is preliminary data.</text>
</comment>
<comment type="cofactor">
    <cofactor evidence="20">
        <name>Mg(2+)</name>
        <dbReference type="ChEBI" id="CHEBI:18420"/>
    </cofactor>
    <text evidence="20">Binds 1 Mg(2+) ion per subunit.</text>
</comment>
<dbReference type="InterPro" id="IPR011004">
    <property type="entry name" value="Trimer_LpxA-like_sf"/>
</dbReference>
<keyword evidence="7 20" id="KW-0808">Transferase</keyword>
<feature type="binding site" evidence="20">
    <location>
        <begin position="76"/>
        <end position="77"/>
    </location>
    <ligand>
        <name>UDP-N-acetyl-alpha-D-glucosamine</name>
        <dbReference type="ChEBI" id="CHEBI:57705"/>
    </ligand>
</feature>
<keyword evidence="12 20" id="KW-0133">Cell shape</keyword>
<dbReference type="GO" id="GO:0071555">
    <property type="term" value="P:cell wall organization"/>
    <property type="evidence" value="ECO:0007669"/>
    <property type="project" value="UniProtKB-KW"/>
</dbReference>
<feature type="binding site" evidence="20">
    <location>
        <position position="102"/>
    </location>
    <ligand>
        <name>Mg(2+)</name>
        <dbReference type="ChEBI" id="CHEBI:18420"/>
    </ligand>
</feature>
<evidence type="ECO:0000313" key="22">
    <source>
        <dbReference type="EMBL" id="HIW85527.1"/>
    </source>
</evidence>
<evidence type="ECO:0000256" key="9">
    <source>
        <dbReference type="ARBA" id="ARBA00022723"/>
    </source>
</evidence>
<comment type="subcellular location">
    <subcellularLocation>
        <location evidence="1 20">Cytoplasm</location>
    </subcellularLocation>
</comment>
<feature type="binding site" evidence="20">
    <location>
        <position position="439"/>
    </location>
    <ligand>
        <name>acetyl-CoA</name>
        <dbReference type="ChEBI" id="CHEBI:57288"/>
    </ligand>
</feature>
<proteinExistence type="inferred from homology"/>
<dbReference type="GO" id="GO:0019134">
    <property type="term" value="F:glucosamine-1-phosphate N-acetyltransferase activity"/>
    <property type="evidence" value="ECO:0007669"/>
    <property type="project" value="UniProtKB-UniRule"/>
</dbReference>
<reference evidence="22" key="2">
    <citation type="submission" date="2021-04" db="EMBL/GenBank/DDBJ databases">
        <authorList>
            <person name="Gilroy R."/>
        </authorList>
    </citation>
    <scope>NUCLEOTIDE SEQUENCE</scope>
    <source>
        <strain evidence="22">421</strain>
    </source>
</reference>
<evidence type="ECO:0000256" key="2">
    <source>
        <dbReference type="ARBA" id="ARBA00005166"/>
    </source>
</evidence>
<dbReference type="InterPro" id="IPR007110">
    <property type="entry name" value="Ig-like_dom"/>
</dbReference>
<feature type="binding site" evidence="20">
    <location>
        <position position="139"/>
    </location>
    <ligand>
        <name>UDP-N-acetyl-alpha-D-glucosamine</name>
        <dbReference type="ChEBI" id="CHEBI:57705"/>
    </ligand>
</feature>
<dbReference type="CDD" id="cd03353">
    <property type="entry name" value="LbH_GlmU_C"/>
    <property type="match status" value="1"/>
</dbReference>
<keyword evidence="16 20" id="KW-0961">Cell wall biogenesis/degradation</keyword>
<feature type="binding site" evidence="20">
    <location>
        <position position="376"/>
    </location>
    <ligand>
        <name>UDP-N-acetyl-alpha-D-glucosamine</name>
        <dbReference type="ChEBI" id="CHEBI:57705"/>
    </ligand>
</feature>
<evidence type="ECO:0000256" key="20">
    <source>
        <dbReference type="HAMAP-Rule" id="MF_01631"/>
    </source>
</evidence>
<dbReference type="GO" id="GO:0000902">
    <property type="term" value="P:cell morphogenesis"/>
    <property type="evidence" value="ECO:0007669"/>
    <property type="project" value="UniProtKB-UniRule"/>
</dbReference>
<evidence type="ECO:0000256" key="14">
    <source>
        <dbReference type="ARBA" id="ARBA00023268"/>
    </source>
</evidence>
<dbReference type="GO" id="GO:0000287">
    <property type="term" value="F:magnesium ion binding"/>
    <property type="evidence" value="ECO:0007669"/>
    <property type="project" value="UniProtKB-UniRule"/>
</dbReference>
<dbReference type="PANTHER" id="PTHR43584:SF3">
    <property type="entry name" value="BIFUNCTIONAL PROTEIN GLMU"/>
    <property type="match status" value="1"/>
</dbReference>
<comment type="similarity">
    <text evidence="5 20">In the N-terminal section; belongs to the N-acetylglucosamine-1-phosphate uridyltransferase family.</text>
</comment>
<protein>
    <recommendedName>
        <fullName evidence="20">Bifunctional protein GlmU</fullName>
    </recommendedName>
    <domain>
        <recommendedName>
            <fullName evidence="20">UDP-N-acetylglucosamine pyrophosphorylase</fullName>
            <ecNumber evidence="20">2.7.7.23</ecNumber>
        </recommendedName>
        <alternativeName>
            <fullName evidence="20">N-acetylglucosamine-1-phosphate uridyltransferase</fullName>
        </alternativeName>
    </domain>
    <domain>
        <recommendedName>
            <fullName evidence="20">Glucosamine-1-phosphate N-acetyltransferase</fullName>
            <ecNumber evidence="20">2.3.1.157</ecNumber>
        </recommendedName>
    </domain>
</protein>
<dbReference type="EC" id="2.3.1.157" evidence="20"/>
<comment type="function">
    <text evidence="19 20">Catalyzes the last two sequential reactions in the de novo biosynthetic pathway for UDP-N-acetylglucosamine (UDP-GlcNAc). The C-terminal domain catalyzes the transfer of acetyl group from acetyl coenzyme A to glucosamine-1-phosphate (GlcN-1-P) to produce N-acetylglucosamine-1-phosphate (GlcNAc-1-P), which is converted into UDP-GlcNAc by the transfer of uridine 5-monophosphate (from uridine 5-triphosphate), a reaction catalyzed by the N-terminal domain.</text>
</comment>
<keyword evidence="10 20" id="KW-0677">Repeat</keyword>
<dbReference type="GO" id="GO:0008360">
    <property type="term" value="P:regulation of cell shape"/>
    <property type="evidence" value="ECO:0007669"/>
    <property type="project" value="UniProtKB-KW"/>
</dbReference>
<dbReference type="InterPro" id="IPR050065">
    <property type="entry name" value="GlmU-like"/>
</dbReference>
<feature type="active site" description="Proton acceptor" evidence="20">
    <location>
        <position position="362"/>
    </location>
</feature>
<evidence type="ECO:0000256" key="16">
    <source>
        <dbReference type="ARBA" id="ARBA00023316"/>
    </source>
</evidence>
<evidence type="ECO:0000256" key="13">
    <source>
        <dbReference type="ARBA" id="ARBA00022984"/>
    </source>
</evidence>
<comment type="subunit">
    <text evidence="20">Homotrimer.</text>
</comment>
<dbReference type="Gene3D" id="2.160.10.10">
    <property type="entry name" value="Hexapeptide repeat proteins"/>
    <property type="match status" value="1"/>
</dbReference>
<comment type="catalytic activity">
    <reaction evidence="18 20">
        <text>N-acetyl-alpha-D-glucosamine 1-phosphate + UTP + H(+) = UDP-N-acetyl-alpha-D-glucosamine + diphosphate</text>
        <dbReference type="Rhea" id="RHEA:13509"/>
        <dbReference type="ChEBI" id="CHEBI:15378"/>
        <dbReference type="ChEBI" id="CHEBI:33019"/>
        <dbReference type="ChEBI" id="CHEBI:46398"/>
        <dbReference type="ChEBI" id="CHEBI:57705"/>
        <dbReference type="ChEBI" id="CHEBI:57776"/>
        <dbReference type="EC" id="2.7.7.23"/>
    </reaction>
</comment>
<evidence type="ECO:0000256" key="6">
    <source>
        <dbReference type="ARBA" id="ARBA00022490"/>
    </source>
</evidence>
<dbReference type="InterPro" id="IPR029044">
    <property type="entry name" value="Nucleotide-diphossugar_trans"/>
</dbReference>
<dbReference type="InterPro" id="IPR038009">
    <property type="entry name" value="GlmU_C_LbH"/>
</dbReference>
<feature type="binding site" evidence="20">
    <location>
        <begin position="385"/>
        <end position="386"/>
    </location>
    <ligand>
        <name>acetyl-CoA</name>
        <dbReference type="ChEBI" id="CHEBI:57288"/>
    </ligand>
</feature>
<feature type="binding site" evidence="20">
    <location>
        <position position="154"/>
    </location>
    <ligand>
        <name>UDP-N-acetyl-alpha-D-glucosamine</name>
        <dbReference type="ChEBI" id="CHEBI:57705"/>
    </ligand>
</feature>
<dbReference type="Pfam" id="PF00132">
    <property type="entry name" value="Hexapep"/>
    <property type="match status" value="2"/>
</dbReference>
<dbReference type="Pfam" id="PF00483">
    <property type="entry name" value="NTP_transferase"/>
    <property type="match status" value="1"/>
</dbReference>
<evidence type="ECO:0000256" key="1">
    <source>
        <dbReference type="ARBA" id="ARBA00004496"/>
    </source>
</evidence>
<dbReference type="SUPFAM" id="SSF51161">
    <property type="entry name" value="Trimeric LpxA-like enzymes"/>
    <property type="match status" value="1"/>
</dbReference>
<feature type="binding site" evidence="20">
    <location>
        <position position="365"/>
    </location>
    <ligand>
        <name>UDP-N-acetyl-alpha-D-glucosamine</name>
        <dbReference type="ChEBI" id="CHEBI:57705"/>
    </ligand>
</feature>
<keyword evidence="11 20" id="KW-0460">Magnesium</keyword>
<comment type="similarity">
    <text evidence="4 20">In the C-terminal section; belongs to the transferase hexapeptide repeat family.</text>
</comment>
<dbReference type="Proteomes" id="UP000824205">
    <property type="component" value="Unassembled WGS sequence"/>
</dbReference>
<dbReference type="GO" id="GO:0006048">
    <property type="term" value="P:UDP-N-acetylglucosamine biosynthetic process"/>
    <property type="evidence" value="ECO:0007669"/>
    <property type="project" value="InterPro"/>
</dbReference>
<comment type="pathway">
    <text evidence="20">Bacterial outer membrane biogenesis; LPS lipid A biosynthesis.</text>
</comment>
<keyword evidence="9 20" id="KW-0479">Metal-binding</keyword>
<dbReference type="Gene3D" id="3.90.550.10">
    <property type="entry name" value="Spore Coat Polysaccharide Biosynthesis Protein SpsA, Chain A"/>
    <property type="match status" value="1"/>
</dbReference>
<feature type="binding site" evidence="20">
    <location>
        <position position="227"/>
    </location>
    <ligand>
        <name>Mg(2+)</name>
        <dbReference type="ChEBI" id="CHEBI:18420"/>
    </ligand>
</feature>
<dbReference type="EC" id="2.7.7.23" evidence="20"/>
<organism evidence="22 23">
    <name type="scientific">Candidatus Eubacterium faecipullorum</name>
    <dbReference type="NCBI Taxonomy" id="2838571"/>
    <lineage>
        <taxon>Bacteria</taxon>
        <taxon>Bacillati</taxon>
        <taxon>Bacillota</taxon>
        <taxon>Clostridia</taxon>
        <taxon>Eubacteriales</taxon>
        <taxon>Eubacteriaceae</taxon>
        <taxon>Eubacterium</taxon>
    </lineage>
</organism>
<keyword evidence="6 20" id="KW-0963">Cytoplasm</keyword>